<accession>A0AAW1N3C1</accession>
<organism evidence="1 2">
    <name type="scientific">Popillia japonica</name>
    <name type="common">Japanese beetle</name>
    <dbReference type="NCBI Taxonomy" id="7064"/>
    <lineage>
        <taxon>Eukaryota</taxon>
        <taxon>Metazoa</taxon>
        <taxon>Ecdysozoa</taxon>
        <taxon>Arthropoda</taxon>
        <taxon>Hexapoda</taxon>
        <taxon>Insecta</taxon>
        <taxon>Pterygota</taxon>
        <taxon>Neoptera</taxon>
        <taxon>Endopterygota</taxon>
        <taxon>Coleoptera</taxon>
        <taxon>Polyphaga</taxon>
        <taxon>Scarabaeiformia</taxon>
        <taxon>Scarabaeidae</taxon>
        <taxon>Rutelinae</taxon>
        <taxon>Popillia</taxon>
    </lineage>
</organism>
<reference evidence="1 2" key="1">
    <citation type="journal article" date="2024" name="BMC Genomics">
        <title>De novo assembly and annotation of Popillia japonica's genome with initial clues to its potential as an invasive pest.</title>
        <authorList>
            <person name="Cucini C."/>
            <person name="Boschi S."/>
            <person name="Funari R."/>
            <person name="Cardaioli E."/>
            <person name="Iannotti N."/>
            <person name="Marturano G."/>
            <person name="Paoli F."/>
            <person name="Bruttini M."/>
            <person name="Carapelli A."/>
            <person name="Frati F."/>
            <person name="Nardi F."/>
        </authorList>
    </citation>
    <scope>NUCLEOTIDE SEQUENCE [LARGE SCALE GENOMIC DNA]</scope>
    <source>
        <strain evidence="1">DMR45628</strain>
    </source>
</reference>
<dbReference type="EMBL" id="JASPKY010000020">
    <property type="protein sequence ID" value="KAK9752468.1"/>
    <property type="molecule type" value="Genomic_DNA"/>
</dbReference>
<sequence>MPKTRVCPSKIKKNSVKSKLIKNLLKSRTASKSPILEDSLGNEDAFIAQNYNDTYVHKVNELDLTESKGP</sequence>
<name>A0AAW1N3C1_POPJA</name>
<evidence type="ECO:0000313" key="2">
    <source>
        <dbReference type="Proteomes" id="UP001458880"/>
    </source>
</evidence>
<dbReference type="Proteomes" id="UP001458880">
    <property type="component" value="Unassembled WGS sequence"/>
</dbReference>
<proteinExistence type="predicted"/>
<dbReference type="AlphaFoldDB" id="A0AAW1N3C1"/>
<keyword evidence="2" id="KW-1185">Reference proteome</keyword>
<gene>
    <name evidence="1" type="ORF">QE152_g4216</name>
</gene>
<evidence type="ECO:0000313" key="1">
    <source>
        <dbReference type="EMBL" id="KAK9752468.1"/>
    </source>
</evidence>
<comment type="caution">
    <text evidence="1">The sequence shown here is derived from an EMBL/GenBank/DDBJ whole genome shotgun (WGS) entry which is preliminary data.</text>
</comment>
<protein>
    <submittedName>
        <fullName evidence="1">Uncharacterized protein</fullName>
    </submittedName>
</protein>